<dbReference type="AlphaFoldDB" id="A0A1J4N0B4"/>
<dbReference type="PANTHER" id="PTHR34219">
    <property type="entry name" value="IRON-REGULATED INNER MEMBRANE PROTEIN-RELATED"/>
    <property type="match status" value="1"/>
</dbReference>
<accession>A0A1J4N0B4</accession>
<feature type="transmembrane region" description="Helical" evidence="1">
    <location>
        <begin position="415"/>
        <end position="445"/>
    </location>
</feature>
<evidence type="ECO:0000313" key="3">
    <source>
        <dbReference type="Proteomes" id="UP000033772"/>
    </source>
</evidence>
<feature type="transmembrane region" description="Helical" evidence="1">
    <location>
        <begin position="373"/>
        <end position="394"/>
    </location>
</feature>
<dbReference type="OrthoDB" id="9791166at2"/>
<keyword evidence="3" id="KW-1185">Reference proteome</keyword>
<evidence type="ECO:0000256" key="1">
    <source>
        <dbReference type="SAM" id="Phobius"/>
    </source>
</evidence>
<dbReference type="Proteomes" id="UP000033772">
    <property type="component" value="Unassembled WGS sequence"/>
</dbReference>
<reference evidence="2" key="1">
    <citation type="submission" date="2016-10" db="EMBL/GenBank/DDBJ databases">
        <title>Draft Genome Sequence of Nocardioides luteus Strain BAFB, an Alkane-Degrading Bacterium Isolated from JP-7 Polluted Soil.</title>
        <authorList>
            <person name="Brown L."/>
            <person name="Ruiz O.N."/>
            <person name="Gunasekera T."/>
        </authorList>
    </citation>
    <scope>NUCLEOTIDE SEQUENCE [LARGE SCALE GENOMIC DNA]</scope>
    <source>
        <strain evidence="2">BAFB</strain>
    </source>
</reference>
<dbReference type="STRING" id="1844.UG56_020000"/>
<dbReference type="EMBL" id="JZDQ02000030">
    <property type="protein sequence ID" value="OIJ25044.1"/>
    <property type="molecule type" value="Genomic_DNA"/>
</dbReference>
<sequence>MTTIPTEPSPPRAGVGTRDRKRSGTVLWLLARRVHFMAGLLVAPFLAVLALTGLAYAFAPQINDVLYGDKLYVEAETGSPRPLSEQVAAALAVHPDAHVTSVIPAEDADRTTQVVLGGIEGLKQTGSDFSSESLTVYVDPYTAGVNGELVTVANRPPAQVWLREFHGNLHLGDLGRLYSEFVASWLPFIVLGGLVLWLGKRARGRSLRAVLVPSLTAKGRARHRSWHGALGLWLAVGLLGISITGLTWSNYAGGRVDAAITALNGKTPSLSAPEVTPVGGAEPISFDRVVEVARSEGLQGELTLLPPYAADGPFTVKESSDGLPIRKTSVVIDPYTEQITARQGWEDYPLMAKLTSIGVDAHSGTLFGLANQLALALLALGSLALLGLGYRMWWQRRPTRPGRSSPAPVWRNLSVPMLVVVFLAAGALGWAMPVFGVTLVAFVVLDGTVNTVRRRARASSA</sequence>
<feature type="transmembrane region" description="Helical" evidence="1">
    <location>
        <begin position="36"/>
        <end position="59"/>
    </location>
</feature>
<keyword evidence="1" id="KW-0472">Membrane</keyword>
<comment type="caution">
    <text evidence="2">The sequence shown here is derived from an EMBL/GenBank/DDBJ whole genome shotgun (WGS) entry which is preliminary data.</text>
</comment>
<protein>
    <recommendedName>
        <fullName evidence="4">Peptidase</fullName>
    </recommendedName>
</protein>
<dbReference type="InterPro" id="IPR005625">
    <property type="entry name" value="PepSY-ass_TM"/>
</dbReference>
<dbReference type="PANTHER" id="PTHR34219:SF1">
    <property type="entry name" value="PEPSY DOMAIN-CONTAINING PROTEIN"/>
    <property type="match status" value="1"/>
</dbReference>
<proteinExistence type="predicted"/>
<evidence type="ECO:0008006" key="4">
    <source>
        <dbReference type="Google" id="ProtNLM"/>
    </source>
</evidence>
<evidence type="ECO:0000313" key="2">
    <source>
        <dbReference type="EMBL" id="OIJ25044.1"/>
    </source>
</evidence>
<feature type="transmembrane region" description="Helical" evidence="1">
    <location>
        <begin position="181"/>
        <end position="199"/>
    </location>
</feature>
<name>A0A1J4N0B4_9ACTN</name>
<organism evidence="2 3">
    <name type="scientific">Nocardioides luteus</name>
    <dbReference type="NCBI Taxonomy" id="1844"/>
    <lineage>
        <taxon>Bacteria</taxon>
        <taxon>Bacillati</taxon>
        <taxon>Actinomycetota</taxon>
        <taxon>Actinomycetes</taxon>
        <taxon>Propionibacteriales</taxon>
        <taxon>Nocardioidaceae</taxon>
        <taxon>Nocardioides</taxon>
    </lineage>
</organism>
<dbReference type="RefSeq" id="WP_045547071.1">
    <property type="nucleotide sequence ID" value="NZ_JZDQ02000030.1"/>
</dbReference>
<gene>
    <name evidence="2" type="ORF">UG56_020000</name>
</gene>
<dbReference type="Pfam" id="PF03929">
    <property type="entry name" value="PepSY_TM"/>
    <property type="match status" value="1"/>
</dbReference>
<keyword evidence="1" id="KW-1133">Transmembrane helix</keyword>
<keyword evidence="1" id="KW-0812">Transmembrane</keyword>
<feature type="transmembrane region" description="Helical" evidence="1">
    <location>
        <begin position="228"/>
        <end position="248"/>
    </location>
</feature>